<dbReference type="EMBL" id="AP013066">
    <property type="protein sequence ID" value="BAN35795.1"/>
    <property type="molecule type" value="Genomic_DNA"/>
</dbReference>
<dbReference type="HOGENOM" id="CLU_007251_0_1_4"/>
<dbReference type="eggNOG" id="COG0457">
    <property type="taxonomic scope" value="Bacteria"/>
</dbReference>
<sequence length="951" mass="103547">MRSHSVQIVKTNRIFHFSVMALFALLIGFSGSIKAANKNEQASKFYEDALVRYEKKDFAGAIIQLKNALQQDANMLAAHVLLGRSFLEKGQPNSAEVEFDKSLALGVDRAVIAISRAQAYAYQGKYRRLLDAVALDGLTPIVRQAVLSIRANAQIELGDLKAARQTLEQAYAITGTKPPHLILIDANLSFREGKPQVARSLIDQAINLDPKSAPYWNFRATISHSENNFKAALSDYDKALALEPKYLAARLARVSLLMDMAQDKKAELDLQYLRHEFPNDPRSLYLGALLSDRRHDSAAAKKTLTDLTKVLDPISPEVLDQSSQLLLLGGLAHFSLGQMEQAASYLKRLLTLAPEHIAGRKLMGVLRLREGNSNAAIEVLTPVVSATPDDANALSLLASAYMAQKDFRKASSLLERATQVTGGAPQFESSLGFSLLGGGQVNQGLEHLTQAFLKDPGQPQVGATLAILHIKRGQPRQAVQVAEAMTRLEPNSPLALNLLGVARVAANDRAGGRAAYDKAVTADHHFIPARLNLAKLDVMEGKHDAARERLAVILKEQPINTQAMSELANVEESLGRLDAAIQQLQKIHSLEPKNIGPGVHLAEIYLRRGETEKALNLAKDLENANSADLEVLAIEGRAYVAVGNPGLARVIYKRMTLMAGFDSAWQCRIAQLQLGAGDQNAAQYNLDKSLSGNPEYLPALALQTELELKAGKLSEAEARARRIVSRYPGQGEGYRLLGNIAVARGRFDEAMTHFRTALDKEPGTDAAIRLYQASIQAGRQAHATGVMTSWLKAHPNDDAARLALAEGHLRVGNIVAARAVYETILKRRGETVGILNNLAGILLQQGEAAALNYAERAYRLAPSDAAVADTLGWVLVRQGQAEKGLRYLREAKLRNSSNAEIRYHLAAALEQLGRPAEARQELDQALTGNASFPGIEDAKKLRQRLPSPAIQ</sequence>
<dbReference type="SUPFAM" id="SSF48452">
    <property type="entry name" value="TPR-like"/>
    <property type="match status" value="4"/>
</dbReference>
<reference evidence="2 3" key="1">
    <citation type="journal article" date="2012" name="Appl. Environ. Microbiol.">
        <title>Draft genome sequence of a psychrotolerant sulfur-oxidizing bacterium, Sulfuricella denitrificans skB26, and proteomic insights into cold adaptation.</title>
        <authorList>
            <person name="Watanabe T."/>
            <person name="Kojima H."/>
            <person name="Fukui M."/>
        </authorList>
    </citation>
    <scope>NUCLEOTIDE SEQUENCE [LARGE SCALE GENOMIC DNA]</scope>
    <source>
        <strain evidence="3">skB26</strain>
    </source>
</reference>
<dbReference type="Gene3D" id="1.25.40.10">
    <property type="entry name" value="Tetratricopeptide repeat domain"/>
    <property type="match status" value="4"/>
</dbReference>
<dbReference type="PROSITE" id="PS50005">
    <property type="entry name" value="TPR"/>
    <property type="match status" value="4"/>
</dbReference>
<dbReference type="InterPro" id="IPR014266">
    <property type="entry name" value="PEP-CTERM_TPR_PrsT"/>
</dbReference>
<name>S6AAG0_SULDS</name>
<evidence type="ECO:0000256" key="1">
    <source>
        <dbReference type="PROSITE-ProRule" id="PRU00339"/>
    </source>
</evidence>
<dbReference type="STRING" id="1163617.SCD_n01984"/>
<evidence type="ECO:0000313" key="3">
    <source>
        <dbReference type="Proteomes" id="UP000015559"/>
    </source>
</evidence>
<dbReference type="PANTHER" id="PTHR12558:SF13">
    <property type="entry name" value="CELL DIVISION CYCLE PROTEIN 27 HOMOLOG"/>
    <property type="match status" value="1"/>
</dbReference>
<accession>S6AAG0</accession>
<dbReference type="RefSeq" id="WP_009204990.1">
    <property type="nucleotide sequence ID" value="NC_022357.1"/>
</dbReference>
<protein>
    <submittedName>
        <fullName evidence="2">Putative TPR repeat:Tetratricopeptide TPR 4</fullName>
    </submittedName>
</protein>
<feature type="repeat" description="TPR" evidence="1">
    <location>
        <begin position="561"/>
        <end position="594"/>
    </location>
</feature>
<dbReference type="NCBIfam" id="TIGR02917">
    <property type="entry name" value="PEP_TPR_lipo"/>
    <property type="match status" value="1"/>
</dbReference>
<organism evidence="2 3">
    <name type="scientific">Sulfuricella denitrificans (strain DSM 22764 / NBRC 105220 / skB26)</name>
    <dbReference type="NCBI Taxonomy" id="1163617"/>
    <lineage>
        <taxon>Bacteria</taxon>
        <taxon>Pseudomonadati</taxon>
        <taxon>Pseudomonadota</taxon>
        <taxon>Betaproteobacteria</taxon>
        <taxon>Nitrosomonadales</taxon>
        <taxon>Sulfuricellaceae</taxon>
        <taxon>Sulfuricella</taxon>
    </lineage>
</organism>
<feature type="repeat" description="TPR" evidence="1">
    <location>
        <begin position="731"/>
        <end position="764"/>
    </location>
</feature>
<dbReference type="Pfam" id="PF13432">
    <property type="entry name" value="TPR_16"/>
    <property type="match status" value="4"/>
</dbReference>
<dbReference type="Pfam" id="PF14559">
    <property type="entry name" value="TPR_19"/>
    <property type="match status" value="3"/>
</dbReference>
<dbReference type="PANTHER" id="PTHR12558">
    <property type="entry name" value="CELL DIVISION CYCLE 16,23,27"/>
    <property type="match status" value="1"/>
</dbReference>
<dbReference type="InterPro" id="IPR011990">
    <property type="entry name" value="TPR-like_helical_dom_sf"/>
</dbReference>
<feature type="repeat" description="TPR" evidence="1">
    <location>
        <begin position="323"/>
        <end position="356"/>
    </location>
</feature>
<dbReference type="Proteomes" id="UP000015559">
    <property type="component" value="Chromosome"/>
</dbReference>
<dbReference type="KEGG" id="sdr:SCD_n01984"/>
<dbReference type="Pfam" id="PF13181">
    <property type="entry name" value="TPR_8"/>
    <property type="match status" value="1"/>
</dbReference>
<dbReference type="AlphaFoldDB" id="S6AAG0"/>
<dbReference type="InterPro" id="IPR019734">
    <property type="entry name" value="TPR_rpt"/>
</dbReference>
<feature type="repeat" description="TPR" evidence="1">
    <location>
        <begin position="213"/>
        <end position="246"/>
    </location>
</feature>
<keyword evidence="1" id="KW-0802">TPR repeat</keyword>
<dbReference type="Pfam" id="PF07721">
    <property type="entry name" value="TPR_4"/>
    <property type="match status" value="1"/>
</dbReference>
<dbReference type="OrthoDB" id="5290951at2"/>
<dbReference type="InterPro" id="IPR011717">
    <property type="entry name" value="TPR-4"/>
</dbReference>
<proteinExistence type="predicted"/>
<dbReference type="GO" id="GO:0042802">
    <property type="term" value="F:identical protein binding"/>
    <property type="evidence" value="ECO:0007669"/>
    <property type="project" value="InterPro"/>
</dbReference>
<keyword evidence="3" id="KW-1185">Reference proteome</keyword>
<gene>
    <name evidence="2" type="ORF">SCD_n01984</name>
</gene>
<evidence type="ECO:0000313" key="2">
    <source>
        <dbReference type="EMBL" id="BAN35795.1"/>
    </source>
</evidence>
<dbReference type="SMART" id="SM00028">
    <property type="entry name" value="TPR"/>
    <property type="match status" value="14"/>
</dbReference>